<feature type="transmembrane region" description="Helical" evidence="1">
    <location>
        <begin position="6"/>
        <end position="29"/>
    </location>
</feature>
<keyword evidence="1" id="KW-0472">Membrane</keyword>
<reference evidence="2 3" key="1">
    <citation type="journal article" date="2016" name="Nat. Commun.">
        <title>Thousands of microbial genomes shed light on interconnected biogeochemical processes in an aquifer system.</title>
        <authorList>
            <person name="Anantharaman K."/>
            <person name="Brown C.T."/>
            <person name="Hug L.A."/>
            <person name="Sharon I."/>
            <person name="Castelle C.J."/>
            <person name="Probst A.J."/>
            <person name="Thomas B.C."/>
            <person name="Singh A."/>
            <person name="Wilkins M.J."/>
            <person name="Karaoz U."/>
            <person name="Brodie E.L."/>
            <person name="Williams K.H."/>
            <person name="Hubbard S.S."/>
            <person name="Banfield J.F."/>
        </authorList>
    </citation>
    <scope>NUCLEOTIDE SEQUENCE [LARGE SCALE GENOMIC DNA]</scope>
</reference>
<proteinExistence type="predicted"/>
<evidence type="ECO:0000313" key="3">
    <source>
        <dbReference type="Proteomes" id="UP000178023"/>
    </source>
</evidence>
<keyword evidence="1" id="KW-1133">Transmembrane helix</keyword>
<dbReference type="AlphaFoldDB" id="A0A1F8F6J9"/>
<protein>
    <submittedName>
        <fullName evidence="2">Uncharacterized protein</fullName>
    </submittedName>
</protein>
<name>A0A1F8F6J9_9BACT</name>
<sequence length="174" mass="19775">MYKSPLKIILVVVLFFAVSWAVYYFFYILPGKSQFDIRKFGGNVVSIEDDLVTLNGVFIPAPAGSLDLSAKRNFTFRVDEETRLSKIEIKWPTWEEVAAAPEGRLKFSVEDLPSEQKEGDIEDLKNWFLSNPNILYAEANFEKSIYKSENPVAVEVVYKLRAIPAPSTQTGQEQ</sequence>
<gene>
    <name evidence="2" type="ORF">A2750_00385</name>
</gene>
<keyword evidence="1" id="KW-0812">Transmembrane</keyword>
<dbReference type="Proteomes" id="UP000178023">
    <property type="component" value="Unassembled WGS sequence"/>
</dbReference>
<evidence type="ECO:0000256" key="1">
    <source>
        <dbReference type="SAM" id="Phobius"/>
    </source>
</evidence>
<organism evidence="2 3">
    <name type="scientific">Candidatus Yanofskybacteria bacterium RIFCSPHIGHO2_01_FULL_45_42</name>
    <dbReference type="NCBI Taxonomy" id="1802671"/>
    <lineage>
        <taxon>Bacteria</taxon>
        <taxon>Candidatus Yanofskyibacteriota</taxon>
    </lineage>
</organism>
<evidence type="ECO:0000313" key="2">
    <source>
        <dbReference type="EMBL" id="OGN07899.1"/>
    </source>
</evidence>
<comment type="caution">
    <text evidence="2">The sequence shown here is derived from an EMBL/GenBank/DDBJ whole genome shotgun (WGS) entry which is preliminary data.</text>
</comment>
<dbReference type="EMBL" id="MGJL01000016">
    <property type="protein sequence ID" value="OGN07899.1"/>
    <property type="molecule type" value="Genomic_DNA"/>
</dbReference>
<accession>A0A1F8F6J9</accession>